<name>A0A857JFN6_9ALTE</name>
<accession>A0A857JFN6</accession>
<keyword evidence="3" id="KW-1003">Cell membrane</keyword>
<dbReference type="PANTHER" id="PTHR30183">
    <property type="entry name" value="MOLYBDENUM TRANSPORT SYSTEM PERMEASE PROTEIN MODB"/>
    <property type="match status" value="1"/>
</dbReference>
<dbReference type="SUPFAM" id="SSF161098">
    <property type="entry name" value="MetI-like"/>
    <property type="match status" value="2"/>
</dbReference>
<evidence type="ECO:0000256" key="3">
    <source>
        <dbReference type="ARBA" id="ARBA00022475"/>
    </source>
</evidence>
<evidence type="ECO:0000256" key="2">
    <source>
        <dbReference type="ARBA" id="ARBA00022448"/>
    </source>
</evidence>
<feature type="transmembrane region" description="Helical" evidence="7">
    <location>
        <begin position="517"/>
        <end position="539"/>
    </location>
</feature>
<dbReference type="CDD" id="cd06261">
    <property type="entry name" value="TM_PBP2"/>
    <property type="match status" value="2"/>
</dbReference>
<dbReference type="InterPro" id="IPR000515">
    <property type="entry name" value="MetI-like"/>
</dbReference>
<dbReference type="RefSeq" id="WP_160178631.1">
    <property type="nucleotide sequence ID" value="NZ_CP047656.1"/>
</dbReference>
<dbReference type="PANTHER" id="PTHR30183:SF2">
    <property type="entry name" value="IRON UTILIZATION PROTEIN"/>
    <property type="match status" value="1"/>
</dbReference>
<dbReference type="FunFam" id="1.10.3720.10:FF:000088">
    <property type="entry name" value="Iron(III) ABC transporter, permease protein"/>
    <property type="match status" value="1"/>
</dbReference>
<feature type="transmembrane region" description="Helical" evidence="7">
    <location>
        <begin position="90"/>
        <end position="108"/>
    </location>
</feature>
<feature type="transmembrane region" description="Helical" evidence="7">
    <location>
        <begin position="196"/>
        <end position="218"/>
    </location>
</feature>
<dbReference type="GO" id="GO:0055085">
    <property type="term" value="P:transmembrane transport"/>
    <property type="evidence" value="ECO:0007669"/>
    <property type="project" value="InterPro"/>
</dbReference>
<keyword evidence="4 7" id="KW-0812">Transmembrane</keyword>
<dbReference type="PROSITE" id="PS50928">
    <property type="entry name" value="ABC_TM1"/>
    <property type="match status" value="2"/>
</dbReference>
<gene>
    <name evidence="9" type="ORF">FX988_01034</name>
</gene>
<evidence type="ECO:0000313" key="9">
    <source>
        <dbReference type="EMBL" id="QHJ10813.1"/>
    </source>
</evidence>
<evidence type="ECO:0000256" key="1">
    <source>
        <dbReference type="ARBA" id="ARBA00004651"/>
    </source>
</evidence>
<feature type="domain" description="ABC transmembrane type-1" evidence="8">
    <location>
        <begin position="52"/>
        <end position="256"/>
    </location>
</feature>
<keyword evidence="2 7" id="KW-0813">Transport</keyword>
<evidence type="ECO:0000259" key="8">
    <source>
        <dbReference type="PROSITE" id="PS50928"/>
    </source>
</evidence>
<keyword evidence="6 7" id="KW-0472">Membrane</keyword>
<comment type="subcellular location">
    <subcellularLocation>
        <location evidence="1 7">Cell membrane</location>
        <topology evidence="1 7">Multi-pass membrane protein</topology>
    </subcellularLocation>
</comment>
<feature type="transmembrane region" description="Helical" evidence="7">
    <location>
        <begin position="140"/>
        <end position="159"/>
    </location>
</feature>
<dbReference type="AlphaFoldDB" id="A0A857JFN6"/>
<feature type="transmembrane region" description="Helical" evidence="7">
    <location>
        <begin position="286"/>
        <end position="313"/>
    </location>
</feature>
<evidence type="ECO:0000313" key="10">
    <source>
        <dbReference type="Proteomes" id="UP000464524"/>
    </source>
</evidence>
<feature type="transmembrane region" description="Helical" evidence="7">
    <location>
        <begin position="452"/>
        <end position="481"/>
    </location>
</feature>
<dbReference type="Pfam" id="PF00528">
    <property type="entry name" value="BPD_transp_1"/>
    <property type="match status" value="2"/>
</dbReference>
<feature type="transmembrane region" description="Helical" evidence="7">
    <location>
        <begin position="333"/>
        <end position="353"/>
    </location>
</feature>
<feature type="transmembrane region" description="Helical" evidence="7">
    <location>
        <begin position="54"/>
        <end position="78"/>
    </location>
</feature>
<dbReference type="InterPro" id="IPR035906">
    <property type="entry name" value="MetI-like_sf"/>
</dbReference>
<comment type="similarity">
    <text evidence="7">Belongs to the binding-protein-dependent transport system permease family.</text>
</comment>
<sequence>MKISPWREPWLWAVTVFSLLLAVPVLLIFTSVFIPQKDLWQHLFATVLNDYVYHSLLIAFSVGGLTLLLGTSLAWLVARYEFAGRGTLQWLILLPMAMPAYILAYTYTGMLDVAGPLQTHLRATFNWTYHDYWFPDVRSVGGAILMLSLVLYPYVYMLARTAFSEQSASFYEASRSMGVSGFGYFRKVAFPLARPAILTGTALAMMEAFADYGTVQYFGISTFTTGIFRTWNGLGNAIGAAQLAAVLTSFVLVLLLIEKNSRRRLRYFHQGQKQNSAKRLTLTPGAAVWAVIACLLPVSLGFIIPCAQLLIWAAERAATQIDKSFIDLIWNSFYLAASAALIAVGLALLFAYAKRLRSHWLLNSQVQIASLGYAIPGTVIAIGAMLMLSAADDALNALSESLFDISVGLIFSGTLVALLLAYSVRFLAVALHNVEAGLQRIKPSMDDAARSMGLSSFAVLKTVHIPLLRASVLSALLLVFVDVLKELPATLILRPFNFNTLAVRTFELASEERLQDAAVPAIAIVLVGILPVILLTRALESGQNR</sequence>
<dbReference type="OrthoDB" id="9790211at2"/>
<evidence type="ECO:0000256" key="6">
    <source>
        <dbReference type="ARBA" id="ARBA00023136"/>
    </source>
</evidence>
<evidence type="ECO:0000256" key="4">
    <source>
        <dbReference type="ARBA" id="ARBA00022692"/>
    </source>
</evidence>
<organism evidence="9 10">
    <name type="scientific">Paraglaciecola mesophila</name>
    <dbReference type="NCBI Taxonomy" id="197222"/>
    <lineage>
        <taxon>Bacteria</taxon>
        <taxon>Pseudomonadati</taxon>
        <taxon>Pseudomonadota</taxon>
        <taxon>Gammaproteobacteria</taxon>
        <taxon>Alteromonadales</taxon>
        <taxon>Alteromonadaceae</taxon>
        <taxon>Paraglaciecola</taxon>
    </lineage>
</organism>
<evidence type="ECO:0000256" key="5">
    <source>
        <dbReference type="ARBA" id="ARBA00022989"/>
    </source>
</evidence>
<feature type="transmembrane region" description="Helical" evidence="7">
    <location>
        <begin position="408"/>
        <end position="431"/>
    </location>
</feature>
<feature type="domain" description="ABC transmembrane type-1" evidence="8">
    <location>
        <begin position="329"/>
        <end position="535"/>
    </location>
</feature>
<keyword evidence="5 7" id="KW-1133">Transmembrane helix</keyword>
<evidence type="ECO:0000256" key="7">
    <source>
        <dbReference type="RuleBase" id="RU363032"/>
    </source>
</evidence>
<feature type="transmembrane region" description="Helical" evidence="7">
    <location>
        <begin position="238"/>
        <end position="257"/>
    </location>
</feature>
<protein>
    <submittedName>
        <fullName evidence="9">Sulfate transport system permease protein CysW</fullName>
    </submittedName>
</protein>
<dbReference type="GO" id="GO:0005886">
    <property type="term" value="C:plasma membrane"/>
    <property type="evidence" value="ECO:0007669"/>
    <property type="project" value="UniProtKB-SubCell"/>
</dbReference>
<keyword evidence="10" id="KW-1185">Reference proteome</keyword>
<feature type="transmembrane region" description="Helical" evidence="7">
    <location>
        <begin position="12"/>
        <end position="34"/>
    </location>
</feature>
<dbReference type="Proteomes" id="UP000464524">
    <property type="component" value="Chromosome"/>
</dbReference>
<dbReference type="Gene3D" id="1.10.3720.10">
    <property type="entry name" value="MetI-like"/>
    <property type="match status" value="2"/>
</dbReference>
<feature type="transmembrane region" description="Helical" evidence="7">
    <location>
        <begin position="365"/>
        <end position="388"/>
    </location>
</feature>
<reference evidence="9 10" key="1">
    <citation type="submission" date="2019-12" db="EMBL/GenBank/DDBJ databases">
        <title>Genome sequencing and assembly of endphytes of Porphyra tenera.</title>
        <authorList>
            <person name="Park J.M."/>
            <person name="Shin R."/>
            <person name="Jo S.H."/>
        </authorList>
    </citation>
    <scope>NUCLEOTIDE SEQUENCE [LARGE SCALE GENOMIC DNA]</scope>
    <source>
        <strain evidence="9 10">GPM4</strain>
    </source>
</reference>
<dbReference type="KEGG" id="pmes:FX988_01034"/>
<proteinExistence type="inferred from homology"/>
<dbReference type="EMBL" id="CP047656">
    <property type="protein sequence ID" value="QHJ10813.1"/>
    <property type="molecule type" value="Genomic_DNA"/>
</dbReference>